<dbReference type="PANTHER" id="PTHR11346">
    <property type="entry name" value="GALECTIN"/>
    <property type="match status" value="1"/>
</dbReference>
<name>A0A6J1TAZ8_FRAOC</name>
<dbReference type="SMART" id="SM00276">
    <property type="entry name" value="GLECT"/>
    <property type="match status" value="1"/>
</dbReference>
<dbReference type="InterPro" id="IPR001079">
    <property type="entry name" value="Galectin_CRD"/>
</dbReference>
<keyword evidence="2" id="KW-0677">Repeat</keyword>
<evidence type="ECO:0000313" key="7">
    <source>
        <dbReference type="RefSeq" id="XP_026290474.1"/>
    </source>
</evidence>
<dbReference type="RefSeq" id="XP_026290474.1">
    <property type="nucleotide sequence ID" value="XM_026434689.2"/>
</dbReference>
<dbReference type="GeneID" id="113215112"/>
<reference evidence="6 7" key="1">
    <citation type="submission" date="2025-04" db="UniProtKB">
        <authorList>
            <consortium name="RefSeq"/>
        </authorList>
    </citation>
    <scope>IDENTIFICATION</scope>
    <source>
        <tissue evidence="6 7">Whole organism</tissue>
    </source>
</reference>
<dbReference type="PANTHER" id="PTHR11346:SF176">
    <property type="entry name" value="32 KDA BETA-GALACTOSIDE-BINDING LECTIN LEC-3"/>
    <property type="match status" value="1"/>
</dbReference>
<dbReference type="PROSITE" id="PS51304">
    <property type="entry name" value="GALECTIN"/>
    <property type="match status" value="1"/>
</dbReference>
<dbReference type="RefSeq" id="XP_052131337.1">
    <property type="nucleotide sequence ID" value="XM_052275377.1"/>
</dbReference>
<dbReference type="SMART" id="SM00908">
    <property type="entry name" value="Gal-bind_lectin"/>
    <property type="match status" value="1"/>
</dbReference>
<protein>
    <recommendedName>
        <fullName evidence="3">Galectin</fullName>
    </recommendedName>
</protein>
<proteinExistence type="predicted"/>
<dbReference type="GO" id="GO:0016936">
    <property type="term" value="F:galactoside binding"/>
    <property type="evidence" value="ECO:0007669"/>
    <property type="project" value="TreeGrafter"/>
</dbReference>
<dbReference type="GO" id="GO:0030246">
    <property type="term" value="F:carbohydrate binding"/>
    <property type="evidence" value="ECO:0007669"/>
    <property type="project" value="UniProtKB-UniRule"/>
</dbReference>
<dbReference type="AlphaFoldDB" id="A0A6J1TAZ8"/>
<dbReference type="SUPFAM" id="SSF49899">
    <property type="entry name" value="Concanavalin A-like lectins/glucanases"/>
    <property type="match status" value="1"/>
</dbReference>
<dbReference type="CDD" id="cd00070">
    <property type="entry name" value="GLECT"/>
    <property type="match status" value="1"/>
</dbReference>
<keyword evidence="5" id="KW-1185">Reference proteome</keyword>
<organism evidence="5 6">
    <name type="scientific">Frankliniella occidentalis</name>
    <name type="common">Western flower thrips</name>
    <name type="synonym">Euthrips occidentalis</name>
    <dbReference type="NCBI Taxonomy" id="133901"/>
    <lineage>
        <taxon>Eukaryota</taxon>
        <taxon>Metazoa</taxon>
        <taxon>Ecdysozoa</taxon>
        <taxon>Arthropoda</taxon>
        <taxon>Hexapoda</taxon>
        <taxon>Insecta</taxon>
        <taxon>Pterygota</taxon>
        <taxon>Neoptera</taxon>
        <taxon>Paraneoptera</taxon>
        <taxon>Thysanoptera</taxon>
        <taxon>Terebrantia</taxon>
        <taxon>Thripoidea</taxon>
        <taxon>Thripidae</taxon>
        <taxon>Frankliniella</taxon>
    </lineage>
</organism>
<accession>A0A6J1TAZ8</accession>
<dbReference type="InterPro" id="IPR013320">
    <property type="entry name" value="ConA-like_dom_sf"/>
</dbReference>
<sequence>MSYPQNLVVPYRGLIPSGIFPGRMIRIQGRVLPSALRFAVNLQCGPNTEPRDDMAIHFSPQFDSHKVIRNSLQNLMWGPEESLGFFPFSPGQPFELIILCEATHFKFAINGQHYTEFEHRMAFQRVTHITVDGDLELTSVRFEDPPPEIVPGGTTIAPSSGYIMPMAYDPSPAIYPSVNPPAYTAYAPQYQYEPQQTYVVQNQSGGGLGKYGSAAVGAAAGMALGGLGGYAISNALHHSGSSSCSDSD</sequence>
<evidence type="ECO:0000256" key="2">
    <source>
        <dbReference type="ARBA" id="ARBA00022737"/>
    </source>
</evidence>
<dbReference type="Proteomes" id="UP000504606">
    <property type="component" value="Unplaced"/>
</dbReference>
<evidence type="ECO:0000256" key="3">
    <source>
        <dbReference type="RuleBase" id="RU102079"/>
    </source>
</evidence>
<dbReference type="OrthoDB" id="6251307at2759"/>
<dbReference type="RefSeq" id="XP_026290473.1">
    <property type="nucleotide sequence ID" value="XM_026434688.2"/>
</dbReference>
<evidence type="ECO:0000259" key="4">
    <source>
        <dbReference type="PROSITE" id="PS51304"/>
    </source>
</evidence>
<feature type="domain" description="Galectin" evidence="4">
    <location>
        <begin position="11"/>
        <end position="143"/>
    </location>
</feature>
<gene>
    <name evidence="6 7 8" type="primary">LOC113215112</name>
</gene>
<dbReference type="InterPro" id="IPR044156">
    <property type="entry name" value="Galectin-like"/>
</dbReference>
<evidence type="ECO:0000256" key="1">
    <source>
        <dbReference type="ARBA" id="ARBA00022734"/>
    </source>
</evidence>
<dbReference type="Gene3D" id="2.60.120.200">
    <property type="match status" value="1"/>
</dbReference>
<dbReference type="Pfam" id="PF00337">
    <property type="entry name" value="Gal-bind_lectin"/>
    <property type="match status" value="1"/>
</dbReference>
<evidence type="ECO:0000313" key="5">
    <source>
        <dbReference type="Proteomes" id="UP000504606"/>
    </source>
</evidence>
<dbReference type="FunFam" id="2.60.120.200:FF:000124">
    <property type="entry name" value="Galectin-4"/>
    <property type="match status" value="1"/>
</dbReference>
<evidence type="ECO:0000313" key="8">
    <source>
        <dbReference type="RefSeq" id="XP_052131337.1"/>
    </source>
</evidence>
<evidence type="ECO:0000313" key="6">
    <source>
        <dbReference type="RefSeq" id="XP_026290473.1"/>
    </source>
</evidence>
<keyword evidence="1 3" id="KW-0430">Lectin</keyword>
<dbReference type="KEGG" id="foc:113215112"/>